<dbReference type="InterPro" id="IPR033659">
    <property type="entry name" value="Ferrochelatase_N"/>
</dbReference>
<comment type="subcellular location">
    <subcellularLocation>
        <location evidence="7">Cytoplasm</location>
    </subcellularLocation>
</comment>
<comment type="catalytic activity">
    <reaction evidence="7">
        <text>heme b + 2 H(+) = protoporphyrin IX + Fe(2+)</text>
        <dbReference type="Rhea" id="RHEA:22584"/>
        <dbReference type="ChEBI" id="CHEBI:15378"/>
        <dbReference type="ChEBI" id="CHEBI:29033"/>
        <dbReference type="ChEBI" id="CHEBI:57306"/>
        <dbReference type="ChEBI" id="CHEBI:60344"/>
        <dbReference type="EC" id="4.98.1.1"/>
    </reaction>
</comment>
<comment type="similarity">
    <text evidence="1 7 8">Belongs to the ferrochelatase family.</text>
</comment>
<dbReference type="Pfam" id="PF00762">
    <property type="entry name" value="Ferrochelatase"/>
    <property type="match status" value="1"/>
</dbReference>
<sequence>MKKTGILVVNLGTPDSPATRDVKKYLTEFLMDPRVIDLPAVQRALLVKGVIVPFRAPKVAREYRKLWMDEGAPLRVYGRRLVKTLQARFAGQPVVVALGMRYQNPSLAAALQALRAQNVDRILVFPLFPQYASATTGSVAEEVMRHMADWHVIPSVEFINAYHDDPRYIRAFADKVAHDLQRYQPDHVLFSYHGIPERHLQRLQEENAAQCAWPACDCGPHSAHRRYCYRSACFRTSELIARQVGLSVAHYTTAFQSRLGKDPWIQPYTDQTIRALRRRGVNHLLVVAPSFVADCLETVLEIGEEYNDLFLEEGGTTFHYTESLNDSEAWVDAIYHMLNEKLENHEIPDAFFGAAHGDTGVGATPLRRF</sequence>
<comment type="catalytic activity">
    <reaction evidence="6">
        <text>Fe-coproporphyrin III + 2 H(+) = coproporphyrin III + Fe(2+)</text>
        <dbReference type="Rhea" id="RHEA:49572"/>
        <dbReference type="ChEBI" id="CHEBI:15378"/>
        <dbReference type="ChEBI" id="CHEBI:29033"/>
        <dbReference type="ChEBI" id="CHEBI:68438"/>
        <dbReference type="ChEBI" id="CHEBI:131725"/>
        <dbReference type="EC" id="4.99.1.9"/>
    </reaction>
    <physiologicalReaction direction="right-to-left" evidence="6">
        <dbReference type="Rhea" id="RHEA:49574"/>
    </physiologicalReaction>
</comment>
<evidence type="ECO:0000256" key="1">
    <source>
        <dbReference type="ARBA" id="ARBA00007718"/>
    </source>
</evidence>
<keyword evidence="7" id="KW-0963">Cytoplasm</keyword>
<dbReference type="InterPro" id="IPR033644">
    <property type="entry name" value="Ferrochelatase_C"/>
</dbReference>
<evidence type="ECO:0000313" key="10">
    <source>
        <dbReference type="Proteomes" id="UP000198510"/>
    </source>
</evidence>
<keyword evidence="2 7" id="KW-0408">Iron</keyword>
<dbReference type="EC" id="4.98.1.1" evidence="7"/>
<evidence type="ECO:0000256" key="7">
    <source>
        <dbReference type="HAMAP-Rule" id="MF_00323"/>
    </source>
</evidence>
<evidence type="ECO:0000256" key="3">
    <source>
        <dbReference type="ARBA" id="ARBA00023133"/>
    </source>
</evidence>
<comment type="function">
    <text evidence="7">Catalyzes the ferrous insertion into protoporphyrin IX.</text>
</comment>
<keyword evidence="10" id="KW-1185">Reference proteome</keyword>
<dbReference type="InterPro" id="IPR001015">
    <property type="entry name" value="Ferrochelatase"/>
</dbReference>
<dbReference type="PANTHER" id="PTHR11108:SF1">
    <property type="entry name" value="FERROCHELATASE, MITOCHONDRIAL"/>
    <property type="match status" value="1"/>
</dbReference>
<dbReference type="CDD" id="cd00419">
    <property type="entry name" value="Ferrochelatase_C"/>
    <property type="match status" value="1"/>
</dbReference>
<keyword evidence="7" id="KW-0479">Metal-binding</keyword>
<evidence type="ECO:0000256" key="4">
    <source>
        <dbReference type="ARBA" id="ARBA00023239"/>
    </source>
</evidence>
<evidence type="ECO:0000256" key="2">
    <source>
        <dbReference type="ARBA" id="ARBA00023004"/>
    </source>
</evidence>
<dbReference type="UniPathway" id="UPA00252">
    <property type="reaction ID" value="UER00325"/>
</dbReference>
<organism evidence="9 10">
    <name type="scientific">Catalinimonas alkaloidigena</name>
    <dbReference type="NCBI Taxonomy" id="1075417"/>
    <lineage>
        <taxon>Bacteria</taxon>
        <taxon>Pseudomonadati</taxon>
        <taxon>Bacteroidota</taxon>
        <taxon>Cytophagia</taxon>
        <taxon>Cytophagales</taxon>
        <taxon>Catalimonadaceae</taxon>
        <taxon>Catalinimonas</taxon>
    </lineage>
</organism>
<dbReference type="GO" id="GO:0005737">
    <property type="term" value="C:cytoplasm"/>
    <property type="evidence" value="ECO:0007669"/>
    <property type="project" value="UniProtKB-SubCell"/>
</dbReference>
<keyword evidence="4 7" id="KW-0456">Lyase</keyword>
<proteinExistence type="inferred from homology"/>
<gene>
    <name evidence="7" type="primary">hemH</name>
    <name evidence="9" type="ORF">SAMN05421823_101632</name>
</gene>
<dbReference type="GO" id="GO:0004325">
    <property type="term" value="F:ferrochelatase activity"/>
    <property type="evidence" value="ECO:0007669"/>
    <property type="project" value="UniProtKB-UniRule"/>
</dbReference>
<dbReference type="AlphaFoldDB" id="A0A1G8YCN8"/>
<dbReference type="CDD" id="cd03411">
    <property type="entry name" value="Ferrochelatase_N"/>
    <property type="match status" value="1"/>
</dbReference>
<dbReference type="RefSeq" id="WP_245705954.1">
    <property type="nucleotide sequence ID" value="NZ_FNFO01000001.1"/>
</dbReference>
<dbReference type="STRING" id="1075417.SAMN05421823_101632"/>
<protein>
    <recommendedName>
        <fullName evidence="7">Ferrochelatase</fullName>
        <ecNumber evidence="7">4.98.1.1</ecNumber>
    </recommendedName>
    <alternativeName>
        <fullName evidence="7">Heme synthase</fullName>
    </alternativeName>
    <alternativeName>
        <fullName evidence="7">Protoheme ferro-lyase</fullName>
    </alternativeName>
</protein>
<comment type="pathway">
    <text evidence="7">Porphyrin-containing compound metabolism; protoheme biosynthesis; protoheme from protoporphyrin-IX: step 1/1.</text>
</comment>
<dbReference type="PANTHER" id="PTHR11108">
    <property type="entry name" value="FERROCHELATASE"/>
    <property type="match status" value="1"/>
</dbReference>
<keyword evidence="5 7" id="KW-0627">Porphyrin biosynthesis</keyword>
<dbReference type="NCBIfam" id="TIGR00109">
    <property type="entry name" value="hemH"/>
    <property type="match status" value="1"/>
</dbReference>
<dbReference type="HAMAP" id="MF_00323">
    <property type="entry name" value="Ferrochelatase"/>
    <property type="match status" value="1"/>
</dbReference>
<dbReference type="Gene3D" id="3.40.50.1400">
    <property type="match status" value="2"/>
</dbReference>
<dbReference type="EMBL" id="FNFO01000001">
    <property type="protein sequence ID" value="SDK00481.1"/>
    <property type="molecule type" value="Genomic_DNA"/>
</dbReference>
<evidence type="ECO:0000313" key="9">
    <source>
        <dbReference type="EMBL" id="SDK00481.1"/>
    </source>
</evidence>
<evidence type="ECO:0000256" key="8">
    <source>
        <dbReference type="RuleBase" id="RU004185"/>
    </source>
</evidence>
<evidence type="ECO:0000256" key="6">
    <source>
        <dbReference type="ARBA" id="ARBA00024536"/>
    </source>
</evidence>
<reference evidence="9 10" key="1">
    <citation type="submission" date="2016-10" db="EMBL/GenBank/DDBJ databases">
        <authorList>
            <person name="de Groot N.N."/>
        </authorList>
    </citation>
    <scope>NUCLEOTIDE SEQUENCE [LARGE SCALE GENOMIC DNA]</scope>
    <source>
        <strain evidence="9 10">DSM 25186</strain>
    </source>
</reference>
<dbReference type="Proteomes" id="UP000198510">
    <property type="component" value="Unassembled WGS sequence"/>
</dbReference>
<feature type="binding site" evidence="7">
    <location>
        <position position="297"/>
    </location>
    <ligand>
        <name>Fe(2+)</name>
        <dbReference type="ChEBI" id="CHEBI:29033"/>
    </ligand>
</feature>
<accession>A0A1G8YCN8</accession>
<dbReference type="GO" id="GO:0046872">
    <property type="term" value="F:metal ion binding"/>
    <property type="evidence" value="ECO:0007669"/>
    <property type="project" value="UniProtKB-KW"/>
</dbReference>
<dbReference type="GO" id="GO:0006783">
    <property type="term" value="P:heme biosynthetic process"/>
    <property type="evidence" value="ECO:0007669"/>
    <property type="project" value="UniProtKB-UniRule"/>
</dbReference>
<feature type="binding site" evidence="7">
    <location>
        <position position="193"/>
    </location>
    <ligand>
        <name>Fe(2+)</name>
        <dbReference type="ChEBI" id="CHEBI:29033"/>
    </ligand>
</feature>
<name>A0A1G8YCN8_9BACT</name>
<evidence type="ECO:0000256" key="5">
    <source>
        <dbReference type="ARBA" id="ARBA00023244"/>
    </source>
</evidence>
<keyword evidence="3 7" id="KW-0350">Heme biosynthesis</keyword>
<dbReference type="SUPFAM" id="SSF53800">
    <property type="entry name" value="Chelatase"/>
    <property type="match status" value="1"/>
</dbReference>